<evidence type="ECO:0000313" key="8">
    <source>
        <dbReference type="EMBL" id="KAJ5068820.1"/>
    </source>
</evidence>
<dbReference type="OrthoDB" id="1732682at2759"/>
<organism evidence="8 9">
    <name type="scientific">Anaeramoeba ignava</name>
    <name type="common">Anaerobic marine amoeba</name>
    <dbReference type="NCBI Taxonomy" id="1746090"/>
    <lineage>
        <taxon>Eukaryota</taxon>
        <taxon>Metamonada</taxon>
        <taxon>Anaeramoebidae</taxon>
        <taxon>Anaeramoeba</taxon>
    </lineage>
</organism>
<protein>
    <submittedName>
        <fullName evidence="8">Alanine aminotransferase</fullName>
    </submittedName>
</protein>
<dbReference type="InterPro" id="IPR015421">
    <property type="entry name" value="PyrdxlP-dep_Trfase_major"/>
</dbReference>
<evidence type="ECO:0000256" key="2">
    <source>
        <dbReference type="ARBA" id="ARBA00011738"/>
    </source>
</evidence>
<dbReference type="FunFam" id="3.40.640.10:FF:000012">
    <property type="entry name" value="alanine aminotransferase 2"/>
    <property type="match status" value="1"/>
</dbReference>
<comment type="cofactor">
    <cofactor evidence="1">
        <name>pyridoxal 5'-phosphate</name>
        <dbReference type="ChEBI" id="CHEBI:597326"/>
    </cofactor>
</comment>
<gene>
    <name evidence="8" type="ORF">M0811_12241</name>
</gene>
<evidence type="ECO:0000256" key="3">
    <source>
        <dbReference type="ARBA" id="ARBA00022576"/>
    </source>
</evidence>
<evidence type="ECO:0000256" key="4">
    <source>
        <dbReference type="ARBA" id="ARBA00022679"/>
    </source>
</evidence>
<dbReference type="GO" id="GO:0004021">
    <property type="term" value="F:L-alanine:2-oxoglutarate aminotransferase activity"/>
    <property type="evidence" value="ECO:0007669"/>
    <property type="project" value="TreeGrafter"/>
</dbReference>
<comment type="similarity">
    <text evidence="6">Belongs to the class-I pyridoxal-phosphate-dependent aminotransferase family. Alanine aminotransferase subfamily.</text>
</comment>
<dbReference type="OMA" id="FGFECPP"/>
<dbReference type="Gene3D" id="1.10.287.1970">
    <property type="match status" value="1"/>
</dbReference>
<comment type="subunit">
    <text evidence="2">Homodimer.</text>
</comment>
<evidence type="ECO:0000259" key="7">
    <source>
        <dbReference type="Pfam" id="PF00155"/>
    </source>
</evidence>
<dbReference type="GO" id="GO:0030170">
    <property type="term" value="F:pyridoxal phosphate binding"/>
    <property type="evidence" value="ECO:0007669"/>
    <property type="project" value="InterPro"/>
</dbReference>
<comment type="caution">
    <text evidence="8">The sequence shown here is derived from an EMBL/GenBank/DDBJ whole genome shotgun (WGS) entry which is preliminary data.</text>
</comment>
<keyword evidence="5" id="KW-0663">Pyridoxal phosphate</keyword>
<dbReference type="CDD" id="cd00609">
    <property type="entry name" value="AAT_like"/>
    <property type="match status" value="1"/>
</dbReference>
<dbReference type="FunFam" id="3.90.1150.10:FF:000010">
    <property type="entry name" value="Alanine aminotransferase 2"/>
    <property type="match status" value="1"/>
</dbReference>
<dbReference type="Gene3D" id="3.40.640.10">
    <property type="entry name" value="Type I PLP-dependent aspartate aminotransferase-like (Major domain)"/>
    <property type="match status" value="1"/>
</dbReference>
<dbReference type="InterPro" id="IPR004839">
    <property type="entry name" value="Aminotransferase_I/II_large"/>
</dbReference>
<dbReference type="AlphaFoldDB" id="A0A9Q0LBC8"/>
<feature type="domain" description="Aminotransferase class I/classII large" evidence="7">
    <location>
        <begin position="137"/>
        <end position="500"/>
    </location>
</feature>
<keyword evidence="4" id="KW-0808">Transferase</keyword>
<accession>A0A9Q0LBC8</accession>
<evidence type="ECO:0000256" key="5">
    <source>
        <dbReference type="ARBA" id="ARBA00022898"/>
    </source>
</evidence>
<dbReference type="Gene3D" id="3.90.1150.10">
    <property type="entry name" value="Aspartate Aminotransferase, domain 1"/>
    <property type="match status" value="1"/>
</dbReference>
<reference evidence="8" key="1">
    <citation type="submission" date="2022-10" db="EMBL/GenBank/DDBJ databases">
        <title>Novel sulphate-reducing endosymbionts in the free-living metamonad Anaeramoeba.</title>
        <authorList>
            <person name="Jerlstrom-Hultqvist J."/>
            <person name="Cepicka I."/>
            <person name="Gallot-Lavallee L."/>
            <person name="Salas-Leiva D."/>
            <person name="Curtis B.A."/>
            <person name="Zahonova K."/>
            <person name="Pipaliya S."/>
            <person name="Dacks J."/>
            <person name="Roger A.J."/>
        </authorList>
    </citation>
    <scope>NUCLEOTIDE SEQUENCE</scope>
    <source>
        <strain evidence="8">BMAN</strain>
    </source>
</reference>
<name>A0A9Q0LBC8_ANAIG</name>
<dbReference type="PANTHER" id="PTHR11751">
    <property type="entry name" value="ALANINE AMINOTRANSFERASE"/>
    <property type="match status" value="1"/>
</dbReference>
<dbReference type="InterPro" id="IPR015422">
    <property type="entry name" value="PyrdxlP-dep_Trfase_small"/>
</dbReference>
<keyword evidence="3 8" id="KW-0032">Aminotransferase</keyword>
<dbReference type="PANTHER" id="PTHR11751:SF29">
    <property type="entry name" value="ALANINE TRANSAMINASE"/>
    <property type="match status" value="1"/>
</dbReference>
<evidence type="ECO:0000256" key="1">
    <source>
        <dbReference type="ARBA" id="ARBA00001933"/>
    </source>
</evidence>
<dbReference type="FunFam" id="1.10.287.1970:FF:000001">
    <property type="entry name" value="Alanine aminotransferase 2"/>
    <property type="match status" value="1"/>
</dbReference>
<evidence type="ECO:0000313" key="9">
    <source>
        <dbReference type="Proteomes" id="UP001149090"/>
    </source>
</evidence>
<evidence type="ECO:0000256" key="6">
    <source>
        <dbReference type="ARBA" id="ARBA00025785"/>
    </source>
</evidence>
<dbReference type="InterPro" id="IPR015424">
    <property type="entry name" value="PyrdxlP-dep_Trfase"/>
</dbReference>
<dbReference type="SUPFAM" id="SSF53383">
    <property type="entry name" value="PLP-dependent transferases"/>
    <property type="match status" value="1"/>
</dbReference>
<dbReference type="InterPro" id="IPR045088">
    <property type="entry name" value="ALAT1/2-like"/>
</dbReference>
<dbReference type="Proteomes" id="UP001149090">
    <property type="component" value="Unassembled WGS sequence"/>
</dbReference>
<dbReference type="Pfam" id="PF00155">
    <property type="entry name" value="Aminotran_1_2"/>
    <property type="match status" value="1"/>
</dbReference>
<dbReference type="EMBL" id="JAPDFW010000113">
    <property type="protein sequence ID" value="KAJ5068820.1"/>
    <property type="molecule type" value="Genomic_DNA"/>
</dbReference>
<proteinExistence type="inferred from homology"/>
<keyword evidence="9" id="KW-1185">Reference proteome</keyword>
<sequence length="512" mass="57738">MLTPLKDFKKSIQKNPLYKFISPVSMFHDIFKAPPLSVETLSSKVLKTEYAVRGTVVLRALEIEAEMKRDPSKYKFDEIIYCNIGNPQQLKQKPISFFRMVLALCEYPDLLQNPEVEKIFPKDAIERSKIFLKNVVGGMGAYSHSQGIPFIRESVANFISKRDGQKCDGDDIFLTDGASPGVQAILRSITRNENDGIMIPIPQYPLYSASLAMIGAKQVNYYLNEKEGWGLSVDELEKSIQKAHKDNVVVRGLVIINPGNPTGQCLTASNQREIIKFCQKYGLILMADEVYQENVYYKDQKPFSSFRKVLLEMGPEYSSVPLFSFHSISKGFLGECGQRGGYYNTTNIDSAVKHQLYKMASVSLCPNVAGQILIELMVNPPKMGDNSYNNYINERDGIYESLKRRSKKLGEALNKLEGVTCNVPEGAMYAFPRIRLPPKAVEAAKSKGIHPDVFYCLECVQHAGVCIVPGSGFGQEDGTFHFRTTFLPLEEQIDSVVQRLTEFHQDFMKRFK</sequence>